<feature type="region of interest" description="Disordered" evidence="4">
    <location>
        <begin position="155"/>
        <end position="264"/>
    </location>
</feature>
<comment type="similarity">
    <text evidence="3">Belongs to the ANP32 family.</text>
</comment>
<dbReference type="Pfam" id="PF14580">
    <property type="entry name" value="LRR_9"/>
    <property type="match status" value="1"/>
</dbReference>
<evidence type="ECO:0000256" key="3">
    <source>
        <dbReference type="ARBA" id="ARBA00025777"/>
    </source>
</evidence>
<dbReference type="Proteomes" id="UP001558632">
    <property type="component" value="Unassembled WGS sequence"/>
</dbReference>
<evidence type="ECO:0000256" key="4">
    <source>
        <dbReference type="SAM" id="MobiDB-lite"/>
    </source>
</evidence>
<name>A0ABR3KKM3_TRISP</name>
<dbReference type="EMBL" id="JBEUSY010000304">
    <property type="protein sequence ID" value="KAL1238563.1"/>
    <property type="molecule type" value="Genomic_DNA"/>
</dbReference>
<evidence type="ECO:0000256" key="1">
    <source>
        <dbReference type="ARBA" id="ARBA00022614"/>
    </source>
</evidence>
<proteinExistence type="inferred from homology"/>
<gene>
    <name evidence="5" type="ORF">TSPI_01503</name>
</gene>
<dbReference type="InterPro" id="IPR045081">
    <property type="entry name" value="AN32"/>
</dbReference>
<keyword evidence="2" id="KW-0677">Repeat</keyword>
<keyword evidence="6" id="KW-1185">Reference proteome</keyword>
<comment type="caution">
    <text evidence="5">The sequence shown here is derived from an EMBL/GenBank/DDBJ whole genome shotgun (WGS) entry which is preliminary data.</text>
</comment>
<reference evidence="5 6" key="1">
    <citation type="submission" date="2024-07" db="EMBL/GenBank/DDBJ databases">
        <title>Enhanced genomic and transcriptomic resources for Trichinella pseudospiralis and T. spiralis underpin the discovery of pronounced molecular differences between stages and species.</title>
        <authorList>
            <person name="Pasi K.K."/>
            <person name="La Rosa G."/>
            <person name="Gomez-Morales M.A."/>
            <person name="Tosini F."/>
            <person name="Sumanam S."/>
            <person name="Young N.D."/>
            <person name="Chang B.C."/>
            <person name="Robin G.B."/>
        </authorList>
    </citation>
    <scope>NUCLEOTIDE SEQUENCE [LARGE SCALE GENOMIC DNA]</scope>
    <source>
        <strain evidence="5">ISS534</strain>
    </source>
</reference>
<dbReference type="InterPro" id="IPR032675">
    <property type="entry name" value="LRR_dom_sf"/>
</dbReference>
<protein>
    <submittedName>
        <fullName evidence="5">Acidic leucine-rich nuclear phosphoprotein 32 family member</fullName>
    </submittedName>
</protein>
<dbReference type="InterPro" id="IPR001611">
    <property type="entry name" value="Leu-rich_rpt"/>
</dbReference>
<dbReference type="PANTHER" id="PTHR11375:SF0">
    <property type="entry name" value="ACIDIC LEUCINE-RICH NUCLEAR PHOSPHOPROTEIN 32 FAMILY MEMBER A"/>
    <property type="match status" value="1"/>
</dbReference>
<dbReference type="SUPFAM" id="SSF52058">
    <property type="entry name" value="L domain-like"/>
    <property type="match status" value="1"/>
</dbReference>
<organism evidence="5 6">
    <name type="scientific">Trichinella spiralis</name>
    <name type="common">Trichina worm</name>
    <dbReference type="NCBI Taxonomy" id="6334"/>
    <lineage>
        <taxon>Eukaryota</taxon>
        <taxon>Metazoa</taxon>
        <taxon>Ecdysozoa</taxon>
        <taxon>Nematoda</taxon>
        <taxon>Enoplea</taxon>
        <taxon>Dorylaimia</taxon>
        <taxon>Trichinellida</taxon>
        <taxon>Trichinellidae</taxon>
        <taxon>Trichinella</taxon>
    </lineage>
</organism>
<evidence type="ECO:0000256" key="2">
    <source>
        <dbReference type="ARBA" id="ARBA00022737"/>
    </source>
</evidence>
<keyword evidence="1" id="KW-0433">Leucine-rich repeat</keyword>
<dbReference type="PANTHER" id="PTHR11375">
    <property type="entry name" value="ACIDIC LEUCINE-RICH NUCLEAR PHOSPHOPROTEIN 32"/>
    <property type="match status" value="1"/>
</dbReference>
<dbReference type="Gene3D" id="3.80.10.10">
    <property type="entry name" value="Ribonuclease Inhibitor"/>
    <property type="match status" value="1"/>
</dbReference>
<evidence type="ECO:0000313" key="6">
    <source>
        <dbReference type="Proteomes" id="UP001558632"/>
    </source>
</evidence>
<feature type="compositionally biased region" description="Acidic residues" evidence="4">
    <location>
        <begin position="155"/>
        <end position="248"/>
    </location>
</feature>
<sequence length="264" mass="30495">MEKSKTSQALELAMKGREPEQTVALCLDNCRNPDIEQLSERFVNLEELSLVNVGLQSLKKFPKLESLKKLDLSDNFIANGLENLLNCPNLKHIQLNGNKINDFQQLECLKELKNLTHLDLFNCGVTDEEGYRQRIFAMIPQLKYVDGVDANDEYEDSDAEYDVEDEEEEDAEDEDQEDEERGSDDDEEEEEEEDEEEEEEDEEAEVEAEDSDGEEIENEEEGEGESQEEDEEDINNDGIDEEDEDEVVPEVRGKKRKHEDDDVY</sequence>
<evidence type="ECO:0000313" key="5">
    <source>
        <dbReference type="EMBL" id="KAL1238563.1"/>
    </source>
</evidence>
<accession>A0ABR3KKM3</accession>
<dbReference type="PROSITE" id="PS51450">
    <property type="entry name" value="LRR"/>
    <property type="match status" value="2"/>
</dbReference>